<protein>
    <submittedName>
        <fullName evidence="4">Nif3-like dinuclear metal center hexameric protein</fullName>
    </submittedName>
</protein>
<organism evidence="4 5">
    <name type="scientific">Occallatibacter riparius</name>
    <dbReference type="NCBI Taxonomy" id="1002689"/>
    <lineage>
        <taxon>Bacteria</taxon>
        <taxon>Pseudomonadati</taxon>
        <taxon>Acidobacteriota</taxon>
        <taxon>Terriglobia</taxon>
        <taxon>Terriglobales</taxon>
        <taxon>Acidobacteriaceae</taxon>
        <taxon>Occallatibacter</taxon>
    </lineage>
</organism>
<evidence type="ECO:0000256" key="1">
    <source>
        <dbReference type="ARBA" id="ARBA00006964"/>
    </source>
</evidence>
<proteinExistence type="inferred from homology"/>
<dbReference type="Proteomes" id="UP001059380">
    <property type="component" value="Chromosome"/>
</dbReference>
<evidence type="ECO:0000313" key="5">
    <source>
        <dbReference type="Proteomes" id="UP001059380"/>
    </source>
</evidence>
<feature type="signal peptide" evidence="3">
    <location>
        <begin position="1"/>
        <end position="24"/>
    </location>
</feature>
<dbReference type="InterPro" id="IPR036069">
    <property type="entry name" value="DUF34/NIF3_sf"/>
</dbReference>
<keyword evidence="5" id="KW-1185">Reference proteome</keyword>
<comment type="similarity">
    <text evidence="1">Belongs to the GTP cyclohydrolase I type 2/NIF3 family.</text>
</comment>
<evidence type="ECO:0000313" key="4">
    <source>
        <dbReference type="EMBL" id="UWZ85819.1"/>
    </source>
</evidence>
<feature type="binding site" evidence="2">
    <location>
        <position position="258"/>
    </location>
    <ligand>
        <name>a divalent metal cation</name>
        <dbReference type="ChEBI" id="CHEBI:60240"/>
        <label>1</label>
    </ligand>
</feature>
<dbReference type="RefSeq" id="WP_260795425.1">
    <property type="nucleotide sequence ID" value="NZ_CP093313.1"/>
</dbReference>
<accession>A0A9J7BSF9</accession>
<keyword evidence="2" id="KW-0479">Metal-binding</keyword>
<dbReference type="KEGG" id="orp:MOP44_07690"/>
<evidence type="ECO:0000256" key="2">
    <source>
        <dbReference type="PIRSR" id="PIRSR602678-1"/>
    </source>
</evidence>
<name>A0A9J7BSF9_9BACT</name>
<feature type="binding site" evidence="2">
    <location>
        <position position="92"/>
    </location>
    <ligand>
        <name>a divalent metal cation</name>
        <dbReference type="ChEBI" id="CHEBI:60240"/>
        <label>1</label>
    </ligand>
</feature>
<dbReference type="Gene3D" id="3.40.1390.30">
    <property type="entry name" value="NIF3 (NGG1p interacting factor 3)-like"/>
    <property type="match status" value="1"/>
</dbReference>
<dbReference type="EMBL" id="CP093313">
    <property type="protein sequence ID" value="UWZ85819.1"/>
    <property type="molecule type" value="Genomic_DNA"/>
</dbReference>
<dbReference type="InterPro" id="IPR002678">
    <property type="entry name" value="DUF34/NIF3"/>
</dbReference>
<reference evidence="4" key="1">
    <citation type="submission" date="2021-04" db="EMBL/GenBank/DDBJ databases">
        <title>Phylogenetic analysis of Acidobacteriaceae.</title>
        <authorList>
            <person name="Qiu L."/>
            <person name="Zhang Q."/>
        </authorList>
    </citation>
    <scope>NUCLEOTIDE SEQUENCE</scope>
    <source>
        <strain evidence="4">DSM 25168</strain>
    </source>
</reference>
<feature type="binding site" evidence="2">
    <location>
        <position position="254"/>
    </location>
    <ligand>
        <name>a divalent metal cation</name>
        <dbReference type="ChEBI" id="CHEBI:60240"/>
        <label>1</label>
    </ligand>
</feature>
<dbReference type="AlphaFoldDB" id="A0A9J7BSF9"/>
<feature type="chain" id="PRO_5039949040" evidence="3">
    <location>
        <begin position="25"/>
        <end position="361"/>
    </location>
</feature>
<keyword evidence="3" id="KW-0732">Signal</keyword>
<dbReference type="SUPFAM" id="SSF102705">
    <property type="entry name" value="NIF3 (NGG1p interacting factor 3)-like"/>
    <property type="match status" value="1"/>
</dbReference>
<dbReference type="GO" id="GO:0046872">
    <property type="term" value="F:metal ion binding"/>
    <property type="evidence" value="ECO:0007669"/>
    <property type="project" value="UniProtKB-KW"/>
</dbReference>
<dbReference type="Pfam" id="PF01784">
    <property type="entry name" value="DUF34_NIF3"/>
    <property type="match status" value="1"/>
</dbReference>
<evidence type="ECO:0000256" key="3">
    <source>
        <dbReference type="SAM" id="SignalP"/>
    </source>
</evidence>
<gene>
    <name evidence="4" type="ORF">MOP44_07690</name>
</gene>
<sequence length="361" mass="40283">MYRRMLTYAASFIALLVLCIASSAQTLGRLTAEEIMQRVIAATGATVPANTVDTLKAGDPNTVVTGIATTFMDTYAVLQQAVAQRKNLIITHEPTFYNHLDDRTPLAGDPVLQQKLAYIRDHHLVVWRFHDTWHLRQPDGVLTGMVTQFAWQRYQDAANPHLFTLKPTTVKAVAADLQARTRARVLRIVGDPHLRVTGVALYPGASGSAKQIKALELENVQLLVAGEAQEWETVPYVQDAAAEGRPKALILLGHEVSEEAGMEECAHWIQTLFPKIPSRSFQQENRFARFKTDSRAPRQQHHLRIDRYAWFQKRTSRACASGLTQVSFSSEGVPPTTRGLTHHLIFPLNRSSRQSFVASGN</sequence>